<keyword evidence="2" id="KW-1185">Reference proteome</keyword>
<evidence type="ECO:0000313" key="2">
    <source>
        <dbReference type="Proteomes" id="UP001501777"/>
    </source>
</evidence>
<accession>A0ABP5Z8F9</accession>
<protein>
    <submittedName>
        <fullName evidence="1">Uncharacterized protein</fullName>
    </submittedName>
</protein>
<evidence type="ECO:0000313" key="1">
    <source>
        <dbReference type="EMBL" id="GAA2494328.1"/>
    </source>
</evidence>
<name>A0ABP5Z8F9_STRLO</name>
<gene>
    <name evidence="1" type="ORF">GCM10010276_38250</name>
</gene>
<comment type="caution">
    <text evidence="1">The sequence shown here is derived from an EMBL/GenBank/DDBJ whole genome shotgun (WGS) entry which is preliminary data.</text>
</comment>
<reference evidence="2" key="1">
    <citation type="journal article" date="2019" name="Int. J. Syst. Evol. Microbiol.">
        <title>The Global Catalogue of Microorganisms (GCM) 10K type strain sequencing project: providing services to taxonomists for standard genome sequencing and annotation.</title>
        <authorList>
            <consortium name="The Broad Institute Genomics Platform"/>
            <consortium name="The Broad Institute Genome Sequencing Center for Infectious Disease"/>
            <person name="Wu L."/>
            <person name="Ma J."/>
        </authorList>
    </citation>
    <scope>NUCLEOTIDE SEQUENCE [LARGE SCALE GENOMIC DNA]</scope>
    <source>
        <strain evidence="2">JCM 4395</strain>
    </source>
</reference>
<dbReference type="EMBL" id="BAAASG010000008">
    <property type="protein sequence ID" value="GAA2494328.1"/>
    <property type="molecule type" value="Genomic_DNA"/>
</dbReference>
<proteinExistence type="predicted"/>
<dbReference type="Proteomes" id="UP001501777">
    <property type="component" value="Unassembled WGS sequence"/>
</dbReference>
<organism evidence="1 2">
    <name type="scientific">Streptomyces longisporus</name>
    <dbReference type="NCBI Taxonomy" id="1948"/>
    <lineage>
        <taxon>Bacteria</taxon>
        <taxon>Bacillati</taxon>
        <taxon>Actinomycetota</taxon>
        <taxon>Actinomycetes</taxon>
        <taxon>Kitasatosporales</taxon>
        <taxon>Streptomycetaceae</taxon>
        <taxon>Streptomyces</taxon>
    </lineage>
</organism>
<sequence>MDESAPVHAAAGVDDRDQQIDCFGAHLVRAEADGGDGWGGRRVVGILADARDQQVSRHPEAVLPGGGEDVVAGSEWTPMTAIRYA</sequence>